<reference evidence="2" key="1">
    <citation type="submission" date="2022-11" db="UniProtKB">
        <authorList>
            <consortium name="WormBaseParasite"/>
        </authorList>
    </citation>
    <scope>IDENTIFICATION</scope>
</reference>
<dbReference type="AlphaFoldDB" id="A0A915EPV3"/>
<sequence length="268" mass="29990">MEAEEPFRNWLYIDRKYQCWNSTSNISVEFDPFYTRDLNLIDSDANTKFYGETATKKNIIQRFIYICQKDGNFTYEGSGHKGSDIVKISELSTRMTFGVLDKVGYRYQKCLFVLSPSFNNLSDAAIQLVGQLDQPVISVWINSTPSGNGSLNSRLAEDTDHASLLQATFHSSRCYSYSFSFNGAVHNKSYGRYDVDCEAKKAGQVTLNIGGEGNTTSSSNKQIVLTGADYIRYIAKVDGDNSASCKLETFTKPDLISGNEEDEMLSDK</sequence>
<dbReference type="Proteomes" id="UP000887574">
    <property type="component" value="Unplaced"/>
</dbReference>
<accession>A0A915EPV3</accession>
<evidence type="ECO:0000313" key="2">
    <source>
        <dbReference type="WBParaSite" id="jg8212"/>
    </source>
</evidence>
<name>A0A915EPV3_9BILA</name>
<dbReference type="InterPro" id="IPR021109">
    <property type="entry name" value="Peptidase_aspartic_dom_sf"/>
</dbReference>
<dbReference type="SUPFAM" id="SSF50630">
    <property type="entry name" value="Acid proteases"/>
    <property type="match status" value="1"/>
</dbReference>
<keyword evidence="1" id="KW-1185">Reference proteome</keyword>
<organism evidence="1 2">
    <name type="scientific">Ditylenchus dipsaci</name>
    <dbReference type="NCBI Taxonomy" id="166011"/>
    <lineage>
        <taxon>Eukaryota</taxon>
        <taxon>Metazoa</taxon>
        <taxon>Ecdysozoa</taxon>
        <taxon>Nematoda</taxon>
        <taxon>Chromadorea</taxon>
        <taxon>Rhabditida</taxon>
        <taxon>Tylenchina</taxon>
        <taxon>Tylenchomorpha</taxon>
        <taxon>Sphaerularioidea</taxon>
        <taxon>Anguinidae</taxon>
        <taxon>Anguininae</taxon>
        <taxon>Ditylenchus</taxon>
    </lineage>
</organism>
<dbReference type="WBParaSite" id="jg8212">
    <property type="protein sequence ID" value="jg8212"/>
    <property type="gene ID" value="jg8212"/>
</dbReference>
<proteinExistence type="predicted"/>
<evidence type="ECO:0000313" key="1">
    <source>
        <dbReference type="Proteomes" id="UP000887574"/>
    </source>
</evidence>
<protein>
    <submittedName>
        <fullName evidence="2">Uncharacterized protein</fullName>
    </submittedName>
</protein>